<comment type="caution">
    <text evidence="4">The sequence shown here is derived from an EMBL/GenBank/DDBJ whole genome shotgun (WGS) entry which is preliminary data.</text>
</comment>
<gene>
    <name evidence="4" type="ORF">A3F54_05625</name>
</gene>
<accession>A0A1G2B8L0</accession>
<dbReference type="PANTHER" id="PTHR46401:SF2">
    <property type="entry name" value="GLYCOSYLTRANSFERASE WBBK-RELATED"/>
    <property type="match status" value="1"/>
</dbReference>
<dbReference type="InterPro" id="IPR001296">
    <property type="entry name" value="Glyco_trans_1"/>
</dbReference>
<dbReference type="PANTHER" id="PTHR46401">
    <property type="entry name" value="GLYCOSYLTRANSFERASE WBBK-RELATED"/>
    <property type="match status" value="1"/>
</dbReference>
<dbReference type="EMBL" id="MHKD01000013">
    <property type="protein sequence ID" value="OGY84557.1"/>
    <property type="molecule type" value="Genomic_DNA"/>
</dbReference>
<dbReference type="CDD" id="cd03809">
    <property type="entry name" value="GT4_MtfB-like"/>
    <property type="match status" value="1"/>
</dbReference>
<evidence type="ECO:0000256" key="1">
    <source>
        <dbReference type="ARBA" id="ARBA00022679"/>
    </source>
</evidence>
<protein>
    <submittedName>
        <fullName evidence="4">Uncharacterized protein</fullName>
    </submittedName>
</protein>
<dbReference type="Proteomes" id="UP000176952">
    <property type="component" value="Unassembled WGS sequence"/>
</dbReference>
<evidence type="ECO:0000259" key="2">
    <source>
        <dbReference type="Pfam" id="PF00534"/>
    </source>
</evidence>
<dbReference type="AlphaFoldDB" id="A0A1G2B8L0"/>
<name>A0A1G2B8L0_9BACT</name>
<dbReference type="Pfam" id="PF00534">
    <property type="entry name" value="Glycos_transf_1"/>
    <property type="match status" value="1"/>
</dbReference>
<dbReference type="STRING" id="1798542.A3F54_05625"/>
<dbReference type="SUPFAM" id="SSF53756">
    <property type="entry name" value="UDP-Glycosyltransferase/glycogen phosphorylase"/>
    <property type="match status" value="1"/>
</dbReference>
<reference evidence="4 5" key="1">
    <citation type="journal article" date="2016" name="Nat. Commun.">
        <title>Thousands of microbial genomes shed light on interconnected biogeochemical processes in an aquifer system.</title>
        <authorList>
            <person name="Anantharaman K."/>
            <person name="Brown C.T."/>
            <person name="Hug L.A."/>
            <person name="Sharon I."/>
            <person name="Castelle C.J."/>
            <person name="Probst A.J."/>
            <person name="Thomas B.C."/>
            <person name="Singh A."/>
            <person name="Wilkins M.J."/>
            <person name="Karaoz U."/>
            <person name="Brodie E.L."/>
            <person name="Williams K.H."/>
            <person name="Hubbard S.S."/>
            <person name="Banfield J.F."/>
        </authorList>
    </citation>
    <scope>NUCLEOTIDE SEQUENCE [LARGE SCALE GENOMIC DNA]</scope>
</reference>
<dbReference type="Gene3D" id="3.40.50.2000">
    <property type="entry name" value="Glycogen Phosphorylase B"/>
    <property type="match status" value="2"/>
</dbReference>
<dbReference type="GO" id="GO:0016757">
    <property type="term" value="F:glycosyltransferase activity"/>
    <property type="evidence" value="ECO:0007669"/>
    <property type="project" value="InterPro"/>
</dbReference>
<sequence>MYSPESGGAGVPHYIFHVAKNLLAIDRQNEYFLFFDEKSAVWDEFKAPNVHCVLISGARFRRFLPLVYSQLVYAWVLRRFKLDIFHATNTGIPYFYRGRSITTVHDLGVYLRPEFFSWGQRLGTRLIFPHSFRRAAKIILVSWLLADDMNHLFPEYRHKLTAIQEGVSPVRETPTVAETDAVMEKFQLRREKFFLFIGTLEPRKNLLRLIAAFEKAMDDTPSAWRELKLVLAGRPGYRSAEIVAAARHSRYARFIILPGYISAQEKNILLREAAAFVFPSLWEGFGLGNLEAMAVGTPVIASDIPVVREITGGAATLVHPEDIFSWSKRMRSMVTNKEMRERLHQAGYRRVSLFSWKLCAQQTLAEYEKLQKIKV</sequence>
<keyword evidence="1" id="KW-0808">Transferase</keyword>
<evidence type="ECO:0000313" key="5">
    <source>
        <dbReference type="Proteomes" id="UP000176952"/>
    </source>
</evidence>
<evidence type="ECO:0000313" key="4">
    <source>
        <dbReference type="EMBL" id="OGY84557.1"/>
    </source>
</evidence>
<feature type="domain" description="Glycosyl transferase family 1" evidence="2">
    <location>
        <begin position="189"/>
        <end position="349"/>
    </location>
</feature>
<proteinExistence type="predicted"/>
<dbReference type="InterPro" id="IPR028098">
    <property type="entry name" value="Glyco_trans_4-like_N"/>
</dbReference>
<evidence type="ECO:0000259" key="3">
    <source>
        <dbReference type="Pfam" id="PF13439"/>
    </source>
</evidence>
<organism evidence="4 5">
    <name type="scientific">Candidatus Kerfeldbacteria bacterium RIFCSPHIGHO2_12_FULL_48_17</name>
    <dbReference type="NCBI Taxonomy" id="1798542"/>
    <lineage>
        <taxon>Bacteria</taxon>
        <taxon>Candidatus Kerfeldiibacteriota</taxon>
    </lineage>
</organism>
<feature type="domain" description="Glycosyltransferase subfamily 4-like N-terminal" evidence="3">
    <location>
        <begin position="10"/>
        <end position="169"/>
    </location>
</feature>
<dbReference type="Pfam" id="PF13439">
    <property type="entry name" value="Glyco_transf_4"/>
    <property type="match status" value="1"/>
</dbReference>